<evidence type="ECO:0000256" key="6">
    <source>
        <dbReference type="SAM" id="MobiDB-lite"/>
    </source>
</evidence>
<comment type="caution">
    <text evidence="8">The sequence shown here is derived from an EMBL/GenBank/DDBJ whole genome shotgun (WGS) entry which is preliminary data.</text>
</comment>
<feature type="non-terminal residue" evidence="8">
    <location>
        <position position="1"/>
    </location>
</feature>
<dbReference type="EC" id="5.6.2.4" evidence="5"/>
<dbReference type="InterPro" id="IPR027417">
    <property type="entry name" value="P-loop_NTPase"/>
</dbReference>
<feature type="non-terminal residue" evidence="8">
    <location>
        <position position="815"/>
    </location>
</feature>
<reference evidence="8 9" key="1">
    <citation type="submission" date="2015-07" db="EMBL/GenBank/DDBJ databases">
        <title>Comparative genomics of the Sigatoka disease complex on banana suggests a link between parallel evolutionary changes in Pseudocercospora fijiensis and Pseudocercospora eumusae and increased virulence on the banana host.</title>
        <authorList>
            <person name="Chang T.-C."/>
            <person name="Salvucci A."/>
            <person name="Crous P.W."/>
            <person name="Stergiopoulos I."/>
        </authorList>
    </citation>
    <scope>NUCLEOTIDE SEQUENCE [LARGE SCALE GENOMIC DNA]</scope>
    <source>
        <strain evidence="8 9">CBS 116634</strain>
    </source>
</reference>
<evidence type="ECO:0000259" key="7">
    <source>
        <dbReference type="Pfam" id="PF00270"/>
    </source>
</evidence>
<evidence type="ECO:0000256" key="5">
    <source>
        <dbReference type="ARBA" id="ARBA00034808"/>
    </source>
</evidence>
<feature type="region of interest" description="Disordered" evidence="6">
    <location>
        <begin position="419"/>
        <end position="486"/>
    </location>
</feature>
<keyword evidence="3" id="KW-0413">Isomerase</keyword>
<dbReference type="STRING" id="113226.A0A139HCI1"/>
<dbReference type="AlphaFoldDB" id="A0A139HCI1"/>
<dbReference type="GO" id="GO:0005737">
    <property type="term" value="C:cytoplasm"/>
    <property type="evidence" value="ECO:0007669"/>
    <property type="project" value="TreeGrafter"/>
</dbReference>
<evidence type="ECO:0000313" key="8">
    <source>
        <dbReference type="EMBL" id="KXT00171.1"/>
    </source>
</evidence>
<feature type="compositionally biased region" description="Polar residues" evidence="6">
    <location>
        <begin position="710"/>
        <end position="721"/>
    </location>
</feature>
<sequence>YLAHFQKRCQNIKTESLTRIQETVWEAGQHPEAVPVQRDIIVAGLTKILDMLHPGKEYTPTEAQVEVLYALICGQADVLMIARTGVGKSLVFQGFTLLTGMVTIQVVLLNRLGVKQAAAVERIGRGEGLVHSCHITAETERLDPAVYDNIKNGSIQHILLVRDRIGLQVFDECHLIHEWGEEADFRPEHSQVHQIREYEATTEYVSQHSGMRTVGNGHFESRIIRSSIDRPEVTYIVKFIPKDLLATYDYLYCIIDHAVSYDKMRKVLIFIDGRKYCANFVLVVRSWLVWLTKDNPDLAKRYTYKSADGSIDVTRTITVYTATVPTFDQDARYTEYCKPDSEIRCVGATTAFSVGLDVPNIGDVFQIKLPSLDIKATSCFLSEPYFYRPRDFFFVPYYDSDYIKKTPESSNLPAIAVTTRGGRRVRGRGRGGRGGGAGASRLRQVEIPSEDVSVVSDQDDVRSEAASEVASDASNGMATGSKGKKKSDFWNETELKARASVPKIFMDALNSYIVNPNRCFRAVMNEVHGEHTAIFPHPKGTADPADCCDQHNPELMKDLPLPPKPLRGVKPVTPLGAGSRPACALLYIRKWCSEKADSMFPLNGRRFRIPGSYFVRNRIMWAVADVFKSAREYDAWVDVDSEKVLKTAQEMKDWQHRDTALPDLCLALNGMAEQVCADWEAAKAAKAKKKEAKAAKEAAEKLAQKAAENPQAQGQTAQQMTPEEREAELLNMRQGLHQSAQANTIRQAAMINQQIRANANPDAGTAASAAAIDPQAGPSTAVAGASTAGKRPERSGGSATKKQKQKQPTDAGGAG</sequence>
<dbReference type="OrthoDB" id="5413666at2759"/>
<evidence type="ECO:0000256" key="4">
    <source>
        <dbReference type="ARBA" id="ARBA00034617"/>
    </source>
</evidence>
<evidence type="ECO:0000313" key="9">
    <source>
        <dbReference type="Proteomes" id="UP000073492"/>
    </source>
</evidence>
<dbReference type="GO" id="GO:0009378">
    <property type="term" value="F:four-way junction helicase activity"/>
    <property type="evidence" value="ECO:0007669"/>
    <property type="project" value="TreeGrafter"/>
</dbReference>
<feature type="region of interest" description="Disordered" evidence="6">
    <location>
        <begin position="696"/>
        <end position="724"/>
    </location>
</feature>
<dbReference type="GO" id="GO:0005694">
    <property type="term" value="C:chromosome"/>
    <property type="evidence" value="ECO:0007669"/>
    <property type="project" value="TreeGrafter"/>
</dbReference>
<dbReference type="Pfam" id="PF00270">
    <property type="entry name" value="DEAD"/>
    <property type="match status" value="1"/>
</dbReference>
<name>A0A139HCI1_9PEZI</name>
<feature type="compositionally biased region" description="Basic residues" evidence="6">
    <location>
        <begin position="421"/>
        <end position="431"/>
    </location>
</feature>
<evidence type="ECO:0000256" key="3">
    <source>
        <dbReference type="ARBA" id="ARBA00023235"/>
    </source>
</evidence>
<dbReference type="PANTHER" id="PTHR13710:SF105">
    <property type="entry name" value="ATP-DEPENDENT DNA HELICASE Q1"/>
    <property type="match status" value="1"/>
</dbReference>
<gene>
    <name evidence="8" type="ORF">AC579_5673</name>
</gene>
<organism evidence="8 9">
    <name type="scientific">Pseudocercospora musae</name>
    <dbReference type="NCBI Taxonomy" id="113226"/>
    <lineage>
        <taxon>Eukaryota</taxon>
        <taxon>Fungi</taxon>
        <taxon>Dikarya</taxon>
        <taxon>Ascomycota</taxon>
        <taxon>Pezizomycotina</taxon>
        <taxon>Dothideomycetes</taxon>
        <taxon>Dothideomycetidae</taxon>
        <taxon>Mycosphaerellales</taxon>
        <taxon>Mycosphaerellaceae</taxon>
        <taxon>Pseudocercospora</taxon>
    </lineage>
</organism>
<dbReference type="Proteomes" id="UP000073492">
    <property type="component" value="Unassembled WGS sequence"/>
</dbReference>
<evidence type="ECO:0000256" key="1">
    <source>
        <dbReference type="ARBA" id="ARBA00005446"/>
    </source>
</evidence>
<dbReference type="GO" id="GO:0000724">
    <property type="term" value="P:double-strand break repair via homologous recombination"/>
    <property type="evidence" value="ECO:0007669"/>
    <property type="project" value="TreeGrafter"/>
</dbReference>
<keyword evidence="9" id="KW-1185">Reference proteome</keyword>
<dbReference type="SUPFAM" id="SSF52540">
    <property type="entry name" value="P-loop containing nucleoside triphosphate hydrolases"/>
    <property type="match status" value="1"/>
</dbReference>
<evidence type="ECO:0000256" key="2">
    <source>
        <dbReference type="ARBA" id="ARBA00023125"/>
    </source>
</evidence>
<protein>
    <recommendedName>
        <fullName evidence="5">DNA 3'-5' helicase</fullName>
        <ecNumber evidence="5">5.6.2.4</ecNumber>
    </recommendedName>
</protein>
<dbReference type="GO" id="GO:0005524">
    <property type="term" value="F:ATP binding"/>
    <property type="evidence" value="ECO:0007669"/>
    <property type="project" value="InterPro"/>
</dbReference>
<feature type="region of interest" description="Disordered" evidence="6">
    <location>
        <begin position="762"/>
        <end position="815"/>
    </location>
</feature>
<feature type="domain" description="DEAD/DEAH-box helicase" evidence="7">
    <location>
        <begin position="61"/>
        <end position="187"/>
    </location>
</feature>
<accession>A0A139HCI1</accession>
<dbReference type="EMBL" id="LFZO01000689">
    <property type="protein sequence ID" value="KXT00171.1"/>
    <property type="molecule type" value="Genomic_DNA"/>
</dbReference>
<keyword evidence="2" id="KW-0238">DNA-binding</keyword>
<dbReference type="PANTHER" id="PTHR13710">
    <property type="entry name" value="DNA HELICASE RECQ FAMILY MEMBER"/>
    <property type="match status" value="1"/>
</dbReference>
<proteinExistence type="inferred from homology"/>
<feature type="compositionally biased region" description="Low complexity" evidence="6">
    <location>
        <begin position="762"/>
        <end position="771"/>
    </location>
</feature>
<comment type="similarity">
    <text evidence="1">Belongs to the helicase family. RecQ subfamily.</text>
</comment>
<comment type="catalytic activity">
    <reaction evidence="4">
        <text>Couples ATP hydrolysis with the unwinding of duplex DNA by translocating in the 3'-5' direction.</text>
        <dbReference type="EC" id="5.6.2.4"/>
    </reaction>
</comment>
<dbReference type="Gene3D" id="3.40.50.300">
    <property type="entry name" value="P-loop containing nucleotide triphosphate hydrolases"/>
    <property type="match status" value="1"/>
</dbReference>
<dbReference type="GO" id="GO:0003677">
    <property type="term" value="F:DNA binding"/>
    <property type="evidence" value="ECO:0007669"/>
    <property type="project" value="UniProtKB-KW"/>
</dbReference>
<dbReference type="InterPro" id="IPR011545">
    <property type="entry name" value="DEAD/DEAH_box_helicase_dom"/>
</dbReference>
<dbReference type="GO" id="GO:0043138">
    <property type="term" value="F:3'-5' DNA helicase activity"/>
    <property type="evidence" value="ECO:0007669"/>
    <property type="project" value="UniProtKB-EC"/>
</dbReference>